<protein>
    <submittedName>
        <fullName evidence="1">Uncharacterized protein</fullName>
    </submittedName>
</protein>
<reference evidence="1" key="1">
    <citation type="submission" date="2021-02" db="EMBL/GenBank/DDBJ databases">
        <title>Genomic Encyclopedia of Type Strains, Phase IV (KMG-V): Genome sequencing to study the core and pangenomes of soil and plant-associated prokaryotes.</title>
        <authorList>
            <person name="Whitman W."/>
        </authorList>
    </citation>
    <scope>NUCLEOTIDE SEQUENCE</scope>
    <source>
        <strain evidence="1">USDA 406</strain>
    </source>
</reference>
<dbReference type="Proteomes" id="UP000673383">
    <property type="component" value="Unassembled WGS sequence"/>
</dbReference>
<dbReference type="EMBL" id="JAFICZ010000001">
    <property type="protein sequence ID" value="MBP1294254.1"/>
    <property type="molecule type" value="Genomic_DNA"/>
</dbReference>
<evidence type="ECO:0000313" key="1">
    <source>
        <dbReference type="EMBL" id="MBP1294254.1"/>
    </source>
</evidence>
<proteinExistence type="predicted"/>
<accession>A0A8I1Y932</accession>
<dbReference type="AlphaFoldDB" id="A0A8I1Y932"/>
<name>A0A8I1Y932_BRAEL</name>
<comment type="caution">
    <text evidence="1">The sequence shown here is derived from an EMBL/GenBank/DDBJ whole genome shotgun (WGS) entry which is preliminary data.</text>
</comment>
<gene>
    <name evidence="1" type="ORF">JOH49_004007</name>
</gene>
<organism evidence="1 2">
    <name type="scientific">Bradyrhizobium elkanii</name>
    <dbReference type="NCBI Taxonomy" id="29448"/>
    <lineage>
        <taxon>Bacteria</taxon>
        <taxon>Pseudomonadati</taxon>
        <taxon>Pseudomonadota</taxon>
        <taxon>Alphaproteobacteria</taxon>
        <taxon>Hyphomicrobiales</taxon>
        <taxon>Nitrobacteraceae</taxon>
        <taxon>Bradyrhizobium</taxon>
    </lineage>
</organism>
<sequence length="66" mass="6882">MMRASNRKFLLLAGAAAVTTAVGFFIAGGRDSQKAHADRDLTTETAAAAAGAQVIPTEPKLRIEPK</sequence>
<evidence type="ECO:0000313" key="2">
    <source>
        <dbReference type="Proteomes" id="UP000673383"/>
    </source>
</evidence>
<dbReference type="RefSeq" id="WP_209944254.1">
    <property type="nucleotide sequence ID" value="NZ_JAFICZ010000001.1"/>
</dbReference>